<dbReference type="Gene3D" id="3.90.850.10">
    <property type="entry name" value="Fumarylacetoacetase-like, C-terminal domain"/>
    <property type="match status" value="1"/>
</dbReference>
<dbReference type="SUPFAM" id="SSF56529">
    <property type="entry name" value="FAH"/>
    <property type="match status" value="1"/>
</dbReference>
<dbReference type="Pfam" id="PF18288">
    <property type="entry name" value="FAA_hydro_N_2"/>
    <property type="match status" value="1"/>
</dbReference>
<dbReference type="EMBL" id="LSNE01000020">
    <property type="protein sequence ID" value="KXI26724.1"/>
    <property type="molecule type" value="Genomic_DNA"/>
</dbReference>
<dbReference type="OrthoDB" id="9775905at2"/>
<feature type="domain" description="Fumarylacetoacetase-like C-terminal" evidence="1">
    <location>
        <begin position="91"/>
        <end position="322"/>
    </location>
</feature>
<dbReference type="InterPro" id="IPR011234">
    <property type="entry name" value="Fumarylacetoacetase-like_C"/>
</dbReference>
<comment type="caution">
    <text evidence="3">The sequence shown here is derived from an EMBL/GenBank/DDBJ whole genome shotgun (WGS) entry which is preliminary data.</text>
</comment>
<proteinExistence type="predicted"/>
<sequence>MKLASLKSEHPDGTLVIVSHDQARCVDVTDIAPTMQFALDNWASCSEALKAKYKSLNDGLEPNSSTFTSQSTYAPLPRSWQWLDGSLFLNHGHLMQQAFHLDPIADADKYPLVYQGAGDSFLGAKDDIVVADLKHGIDFEGEFGVIVDAIPMGSSAEYALSKIRLVVLLNDISYRALGPREMKTGFGFVQAKGPTAFAPIALTPDELGEHWQNGRVCLPLQVKRNGQIFGEPLGQEMHFGFHELIAHVAQTRPIKAGTVFGSGTVSNADPAKGQACISELRAKEMIQHGAPQTPFMQQDEVVSFNVIDPNGNSLFGVIEQRVTLSLASENI</sequence>
<feature type="domain" description="Fumarylacetoacetase N-terminal" evidence="2">
    <location>
        <begin position="1"/>
        <end position="78"/>
    </location>
</feature>
<dbReference type="PANTHER" id="PTHR43211">
    <property type="entry name" value="FUMARYLACETOACETATE HYDROLASE"/>
    <property type="match status" value="1"/>
</dbReference>
<keyword evidence="4" id="KW-1185">Reference proteome</keyword>
<accession>A0A148KK77</accession>
<dbReference type="Proteomes" id="UP000070299">
    <property type="component" value="Unassembled WGS sequence"/>
</dbReference>
<evidence type="ECO:0000259" key="1">
    <source>
        <dbReference type="Pfam" id="PF01557"/>
    </source>
</evidence>
<name>A0A148KK77_9ALTE</name>
<dbReference type="InterPro" id="IPR036663">
    <property type="entry name" value="Fumarylacetoacetase_C_sf"/>
</dbReference>
<evidence type="ECO:0000313" key="4">
    <source>
        <dbReference type="Proteomes" id="UP000070299"/>
    </source>
</evidence>
<evidence type="ECO:0000313" key="3">
    <source>
        <dbReference type="EMBL" id="KXI26724.1"/>
    </source>
</evidence>
<dbReference type="PANTHER" id="PTHR43211:SF1">
    <property type="entry name" value="BLL6422 PROTEIN"/>
    <property type="match status" value="1"/>
</dbReference>
<dbReference type="InterPro" id="IPR041072">
    <property type="entry name" value="FAA_hydro_N"/>
</dbReference>
<dbReference type="AlphaFoldDB" id="A0A148KK77"/>
<keyword evidence="3" id="KW-0378">Hydrolase</keyword>
<gene>
    <name evidence="3" type="ORF">AX660_02815</name>
</gene>
<reference evidence="4" key="1">
    <citation type="submission" date="2016-02" db="EMBL/GenBank/DDBJ databases">
        <authorList>
            <person name="Schultz-Johansen M."/>
            <person name="Glaring M.A."/>
            <person name="Bech P.K."/>
            <person name="Stougaard P."/>
        </authorList>
    </citation>
    <scope>NUCLEOTIDE SEQUENCE [LARGE SCALE GENOMIC DNA]</scope>
    <source>
        <strain evidence="4">S66</strain>
    </source>
</reference>
<organism evidence="3 4">
    <name type="scientific">Paraglaciecola hydrolytica</name>
    <dbReference type="NCBI Taxonomy" id="1799789"/>
    <lineage>
        <taxon>Bacteria</taxon>
        <taxon>Pseudomonadati</taxon>
        <taxon>Pseudomonadota</taxon>
        <taxon>Gammaproteobacteria</taxon>
        <taxon>Alteromonadales</taxon>
        <taxon>Alteromonadaceae</taxon>
        <taxon>Paraglaciecola</taxon>
    </lineage>
</organism>
<evidence type="ECO:0000259" key="2">
    <source>
        <dbReference type="Pfam" id="PF18288"/>
    </source>
</evidence>
<dbReference type="RefSeq" id="WP_068382098.1">
    <property type="nucleotide sequence ID" value="NZ_LSNE01000020.1"/>
</dbReference>
<dbReference type="STRING" id="1799789.AX660_02815"/>
<protein>
    <submittedName>
        <fullName evidence="3">Fumarylacetoacetate hydrolase</fullName>
    </submittedName>
</protein>
<dbReference type="Pfam" id="PF01557">
    <property type="entry name" value="FAA_hydrolase"/>
    <property type="match status" value="1"/>
</dbReference>
<dbReference type="GO" id="GO:0016787">
    <property type="term" value="F:hydrolase activity"/>
    <property type="evidence" value="ECO:0007669"/>
    <property type="project" value="UniProtKB-KW"/>
</dbReference>